<comment type="caution">
    <text evidence="1">The sequence shown here is derived from an EMBL/GenBank/DDBJ whole genome shotgun (WGS) entry which is preliminary data.</text>
</comment>
<evidence type="ECO:0000313" key="1">
    <source>
        <dbReference type="EMBL" id="GGH93889.1"/>
    </source>
</evidence>
<accession>A0ABQ2AMQ3</accession>
<reference evidence="2" key="1">
    <citation type="journal article" date="2019" name="Int. J. Syst. Evol. Microbiol.">
        <title>The Global Catalogue of Microorganisms (GCM) 10K type strain sequencing project: providing services to taxonomists for standard genome sequencing and annotation.</title>
        <authorList>
            <consortium name="The Broad Institute Genomics Platform"/>
            <consortium name="The Broad Institute Genome Sequencing Center for Infectious Disease"/>
            <person name="Wu L."/>
            <person name="Ma J."/>
        </authorList>
    </citation>
    <scope>NUCLEOTIDE SEQUENCE [LARGE SCALE GENOMIC DNA]</scope>
    <source>
        <strain evidence="2">CGMCC 1.12778</strain>
    </source>
</reference>
<sequence>MTRKKDGRSYIAVHDDAMDHPKIEAMSDTAKVHWLRLTGWCNRHRSDGLVSAAKAKERGPKIFKELTTELIAGSGPVLELQPDGRYYIHDYLEHQWSREEIEKRSKDKKDSATYGLHIRWHENRGIKEPDCEHCAAA</sequence>
<dbReference type="RefSeq" id="WP_229748380.1">
    <property type="nucleotide sequence ID" value="NZ_BMFW01000005.1"/>
</dbReference>
<evidence type="ECO:0000313" key="2">
    <source>
        <dbReference type="Proteomes" id="UP000643279"/>
    </source>
</evidence>
<proteinExistence type="predicted"/>
<gene>
    <name evidence="1" type="ORF">GCM10007170_15810</name>
</gene>
<organism evidence="1 2">
    <name type="scientific">Arthrobacter liuii</name>
    <dbReference type="NCBI Taxonomy" id="1476996"/>
    <lineage>
        <taxon>Bacteria</taxon>
        <taxon>Bacillati</taxon>
        <taxon>Actinomycetota</taxon>
        <taxon>Actinomycetes</taxon>
        <taxon>Micrococcales</taxon>
        <taxon>Micrococcaceae</taxon>
        <taxon>Arthrobacter</taxon>
    </lineage>
</organism>
<name>A0ABQ2AMQ3_9MICC</name>
<dbReference type="Proteomes" id="UP000643279">
    <property type="component" value="Unassembled WGS sequence"/>
</dbReference>
<dbReference type="EMBL" id="BMFW01000005">
    <property type="protein sequence ID" value="GGH93889.1"/>
    <property type="molecule type" value="Genomic_DNA"/>
</dbReference>
<protein>
    <submittedName>
        <fullName evidence="1">Uncharacterized protein</fullName>
    </submittedName>
</protein>
<keyword evidence="2" id="KW-1185">Reference proteome</keyword>